<sequence length="172" mass="18855">MAGRALTASTVAAEYRISELDYVRAMQLFGRPTARQRLAYAASALVLAGLVLFAGPLVAGMATGGLIGGGAGYLIVRRLISPALARRHYRRYKAMHDPFTVELAAEGVRFRTPDATGLLPWDKMLKWRQDADYVLIYPMPRLFHIVPKAVAGQGFDVQALTDRLRAELGEPV</sequence>
<evidence type="ECO:0000259" key="2">
    <source>
        <dbReference type="Pfam" id="PF14317"/>
    </source>
</evidence>
<feature type="transmembrane region" description="Helical" evidence="1">
    <location>
        <begin position="38"/>
        <end position="59"/>
    </location>
</feature>
<organism evidence="3 4">
    <name type="scientific">Parasulfuritortus cantonensis</name>
    <dbReference type="NCBI Taxonomy" id="2528202"/>
    <lineage>
        <taxon>Bacteria</taxon>
        <taxon>Pseudomonadati</taxon>
        <taxon>Pseudomonadota</taxon>
        <taxon>Betaproteobacteria</taxon>
        <taxon>Nitrosomonadales</taxon>
        <taxon>Thiobacillaceae</taxon>
        <taxon>Parasulfuritortus</taxon>
    </lineage>
</organism>
<evidence type="ECO:0000313" key="4">
    <source>
        <dbReference type="Proteomes" id="UP000295443"/>
    </source>
</evidence>
<feature type="domain" description="YcxB-like C-terminal" evidence="2">
    <location>
        <begin position="105"/>
        <end position="159"/>
    </location>
</feature>
<dbReference type="Proteomes" id="UP000295443">
    <property type="component" value="Unassembled WGS sequence"/>
</dbReference>
<feature type="transmembrane region" description="Helical" evidence="1">
    <location>
        <begin position="65"/>
        <end position="85"/>
    </location>
</feature>
<keyword evidence="1" id="KW-0472">Membrane</keyword>
<dbReference type="OrthoDB" id="8852832at2"/>
<name>A0A4R1B3B3_9PROT</name>
<protein>
    <submittedName>
        <fullName evidence="3">YcxB family protein</fullName>
    </submittedName>
</protein>
<evidence type="ECO:0000313" key="3">
    <source>
        <dbReference type="EMBL" id="TCJ11970.1"/>
    </source>
</evidence>
<keyword evidence="4" id="KW-1185">Reference proteome</keyword>
<dbReference type="Pfam" id="PF14317">
    <property type="entry name" value="YcxB"/>
    <property type="match status" value="1"/>
</dbReference>
<accession>A0A4R1B3B3</accession>
<evidence type="ECO:0000256" key="1">
    <source>
        <dbReference type="SAM" id="Phobius"/>
    </source>
</evidence>
<dbReference type="EMBL" id="SJZB01000046">
    <property type="protein sequence ID" value="TCJ11970.1"/>
    <property type="molecule type" value="Genomic_DNA"/>
</dbReference>
<keyword evidence="1" id="KW-1133">Transmembrane helix</keyword>
<reference evidence="3 4" key="1">
    <citation type="submission" date="2019-03" db="EMBL/GenBank/DDBJ databases">
        <title>Genome sequence of Thiobacillaceae bacterium LSR1, a sulfur-oxidizing bacterium isolated from freshwater sediment.</title>
        <authorList>
            <person name="Li S."/>
        </authorList>
    </citation>
    <scope>NUCLEOTIDE SEQUENCE [LARGE SCALE GENOMIC DNA]</scope>
    <source>
        <strain evidence="3 4">LSR1</strain>
    </source>
</reference>
<comment type="caution">
    <text evidence="3">The sequence shown here is derived from an EMBL/GenBank/DDBJ whole genome shotgun (WGS) entry which is preliminary data.</text>
</comment>
<keyword evidence="1" id="KW-0812">Transmembrane</keyword>
<dbReference type="AlphaFoldDB" id="A0A4R1B3B3"/>
<gene>
    <name evidence="3" type="ORF">EZJ19_13485</name>
</gene>
<dbReference type="InterPro" id="IPR025588">
    <property type="entry name" value="YcxB-like_C"/>
</dbReference>
<proteinExistence type="predicted"/>